<evidence type="ECO:0000256" key="3">
    <source>
        <dbReference type="ARBA" id="ARBA00022676"/>
    </source>
</evidence>
<dbReference type="InterPro" id="IPR006311">
    <property type="entry name" value="TAT_signal"/>
</dbReference>
<keyword evidence="8 9" id="KW-0961">Cell wall biogenesis/degradation</keyword>
<keyword evidence="7 9" id="KW-0573">Peptidoglycan synthesis</keyword>
<evidence type="ECO:0000256" key="1">
    <source>
        <dbReference type="ARBA" id="ARBA00004752"/>
    </source>
</evidence>
<evidence type="ECO:0000313" key="12">
    <source>
        <dbReference type="EMBL" id="MBR0680662.1"/>
    </source>
</evidence>
<evidence type="ECO:0000256" key="4">
    <source>
        <dbReference type="ARBA" id="ARBA00022679"/>
    </source>
</evidence>
<evidence type="ECO:0000256" key="9">
    <source>
        <dbReference type="PROSITE-ProRule" id="PRU01373"/>
    </source>
</evidence>
<sequence>MSLRRRSLLGGLPGLLAACVPSEVPAPSPPGAAQAVLGGSPPAPPDPPRPPVPDRTPEPDYRSIYAAITTERFSIPAVNLRRIDPRYLRREVAYPRADEPGTIVVDTAARYAYLVLQGGRAMRYGIAVGRDQAFNLTGDAFVERKAAWPNWRPTPEMVAREPQRYGHLRHGMPGGGRNPLGARALYLYQDGYDTYYRLHGTVEPWTIGTMASAGCIRLINQDIVDLYQRVPIGTRVVILPTDASVA</sequence>
<dbReference type="SUPFAM" id="SSF141523">
    <property type="entry name" value="L,D-transpeptidase catalytic domain-like"/>
    <property type="match status" value="1"/>
</dbReference>
<organism evidence="12 13">
    <name type="scientific">Neoroseomonas eburnea</name>
    <dbReference type="NCBI Taxonomy" id="1346889"/>
    <lineage>
        <taxon>Bacteria</taxon>
        <taxon>Pseudomonadati</taxon>
        <taxon>Pseudomonadota</taxon>
        <taxon>Alphaproteobacteria</taxon>
        <taxon>Acetobacterales</taxon>
        <taxon>Acetobacteraceae</taxon>
        <taxon>Neoroseomonas</taxon>
    </lineage>
</organism>
<dbReference type="Pfam" id="PF03734">
    <property type="entry name" value="YkuD"/>
    <property type="match status" value="1"/>
</dbReference>
<evidence type="ECO:0000256" key="2">
    <source>
        <dbReference type="ARBA" id="ARBA00005992"/>
    </source>
</evidence>
<dbReference type="GO" id="GO:0016757">
    <property type="term" value="F:glycosyltransferase activity"/>
    <property type="evidence" value="ECO:0007669"/>
    <property type="project" value="UniProtKB-KW"/>
</dbReference>
<dbReference type="GO" id="GO:0008360">
    <property type="term" value="P:regulation of cell shape"/>
    <property type="evidence" value="ECO:0007669"/>
    <property type="project" value="UniProtKB-UniRule"/>
</dbReference>
<dbReference type="AlphaFoldDB" id="A0A9X9XAC6"/>
<dbReference type="PANTHER" id="PTHR30582">
    <property type="entry name" value="L,D-TRANSPEPTIDASE"/>
    <property type="match status" value="1"/>
</dbReference>
<reference evidence="12" key="1">
    <citation type="submission" date="2020-01" db="EMBL/GenBank/DDBJ databases">
        <authorList>
            <person name="Rat A."/>
        </authorList>
    </citation>
    <scope>NUCLEOTIDE SEQUENCE</scope>
    <source>
        <strain evidence="12">LMG 31228</strain>
    </source>
</reference>
<accession>A0A9X9XAC6</accession>
<dbReference type="PANTHER" id="PTHR30582:SF24">
    <property type="entry name" value="L,D-TRANSPEPTIDASE ERFK_SRFK-RELATED"/>
    <property type="match status" value="1"/>
</dbReference>
<dbReference type="Proteomes" id="UP001138709">
    <property type="component" value="Unassembled WGS sequence"/>
</dbReference>
<evidence type="ECO:0000256" key="6">
    <source>
        <dbReference type="ARBA" id="ARBA00022960"/>
    </source>
</evidence>
<dbReference type="Gene3D" id="2.40.440.10">
    <property type="entry name" value="L,D-transpeptidase catalytic domain-like"/>
    <property type="match status" value="1"/>
</dbReference>
<dbReference type="GO" id="GO:0071972">
    <property type="term" value="F:peptidoglycan L,D-transpeptidase activity"/>
    <property type="evidence" value="ECO:0007669"/>
    <property type="project" value="TreeGrafter"/>
</dbReference>
<feature type="compositionally biased region" description="Pro residues" evidence="10">
    <location>
        <begin position="41"/>
        <end position="54"/>
    </location>
</feature>
<dbReference type="PROSITE" id="PS51257">
    <property type="entry name" value="PROKAR_LIPOPROTEIN"/>
    <property type="match status" value="1"/>
</dbReference>
<reference evidence="12" key="2">
    <citation type="journal article" date="2021" name="Syst. Appl. Microbiol.">
        <title>Roseomonas hellenica sp. nov., isolated from roots of wild-growing Alkanna tinctoria.</title>
        <authorList>
            <person name="Rat A."/>
            <person name="Naranjo H.D."/>
            <person name="Lebbe L."/>
            <person name="Cnockaert M."/>
            <person name="Krigas N."/>
            <person name="Grigoriadou K."/>
            <person name="Maloupa E."/>
            <person name="Willems A."/>
        </authorList>
    </citation>
    <scope>NUCLEOTIDE SEQUENCE</scope>
    <source>
        <strain evidence="12">LMG 31228</strain>
    </source>
</reference>
<feature type="region of interest" description="Disordered" evidence="10">
    <location>
        <begin position="21"/>
        <end position="59"/>
    </location>
</feature>
<comment type="pathway">
    <text evidence="1 9">Cell wall biogenesis; peptidoglycan biosynthesis.</text>
</comment>
<feature type="active site" description="Nucleophile" evidence="9">
    <location>
        <position position="215"/>
    </location>
</feature>
<feature type="domain" description="L,D-TPase catalytic" evidence="11">
    <location>
        <begin position="101"/>
        <end position="239"/>
    </location>
</feature>
<dbReference type="FunFam" id="2.40.440.10:FF:000002">
    <property type="entry name" value="L,D-transpeptidase ErfK/SrfK"/>
    <property type="match status" value="1"/>
</dbReference>
<dbReference type="InterPro" id="IPR038063">
    <property type="entry name" value="Transpep_catalytic_dom"/>
</dbReference>
<protein>
    <submittedName>
        <fullName evidence="12">L,D-transpeptidase</fullName>
    </submittedName>
</protein>
<comment type="caution">
    <text evidence="12">The sequence shown here is derived from an EMBL/GenBank/DDBJ whole genome shotgun (WGS) entry which is preliminary data.</text>
</comment>
<evidence type="ECO:0000256" key="7">
    <source>
        <dbReference type="ARBA" id="ARBA00022984"/>
    </source>
</evidence>
<keyword evidence="13" id="KW-1185">Reference proteome</keyword>
<dbReference type="PROSITE" id="PS51318">
    <property type="entry name" value="TAT"/>
    <property type="match status" value="1"/>
</dbReference>
<evidence type="ECO:0000313" key="13">
    <source>
        <dbReference type="Proteomes" id="UP001138709"/>
    </source>
</evidence>
<dbReference type="EMBL" id="JAAEDL010000007">
    <property type="protein sequence ID" value="MBR0680662.1"/>
    <property type="molecule type" value="Genomic_DNA"/>
</dbReference>
<keyword evidence="5" id="KW-0378">Hydrolase</keyword>
<keyword evidence="6 9" id="KW-0133">Cell shape</keyword>
<dbReference type="InterPro" id="IPR005490">
    <property type="entry name" value="LD_TPept_cat_dom"/>
</dbReference>
<dbReference type="GO" id="GO:0071555">
    <property type="term" value="P:cell wall organization"/>
    <property type="evidence" value="ECO:0007669"/>
    <property type="project" value="UniProtKB-UniRule"/>
</dbReference>
<dbReference type="GO" id="GO:0005576">
    <property type="term" value="C:extracellular region"/>
    <property type="evidence" value="ECO:0007669"/>
    <property type="project" value="TreeGrafter"/>
</dbReference>
<evidence type="ECO:0000256" key="5">
    <source>
        <dbReference type="ARBA" id="ARBA00022801"/>
    </source>
</evidence>
<comment type="similarity">
    <text evidence="2">Belongs to the YkuD family.</text>
</comment>
<keyword evidence="3" id="KW-0328">Glycosyltransferase</keyword>
<dbReference type="CDD" id="cd16913">
    <property type="entry name" value="YkuD_like"/>
    <property type="match status" value="1"/>
</dbReference>
<keyword evidence="4" id="KW-0808">Transferase</keyword>
<evidence type="ECO:0000256" key="8">
    <source>
        <dbReference type="ARBA" id="ARBA00023316"/>
    </source>
</evidence>
<evidence type="ECO:0000259" key="11">
    <source>
        <dbReference type="PROSITE" id="PS52029"/>
    </source>
</evidence>
<feature type="active site" description="Proton donor/acceptor" evidence="9">
    <location>
        <position position="199"/>
    </location>
</feature>
<dbReference type="InterPro" id="IPR050979">
    <property type="entry name" value="LD-transpeptidase"/>
</dbReference>
<proteinExistence type="inferred from homology"/>
<evidence type="ECO:0000256" key="10">
    <source>
        <dbReference type="SAM" id="MobiDB-lite"/>
    </source>
</evidence>
<gene>
    <name evidence="12" type="ORF">GXW74_09195</name>
</gene>
<name>A0A9X9XAC6_9PROT</name>
<dbReference type="PROSITE" id="PS52029">
    <property type="entry name" value="LD_TPASE"/>
    <property type="match status" value="1"/>
</dbReference>
<dbReference type="GO" id="GO:0018104">
    <property type="term" value="P:peptidoglycan-protein cross-linking"/>
    <property type="evidence" value="ECO:0007669"/>
    <property type="project" value="TreeGrafter"/>
</dbReference>